<dbReference type="Pfam" id="PF00239">
    <property type="entry name" value="Resolvase"/>
    <property type="match status" value="1"/>
</dbReference>
<reference evidence="3 4" key="1">
    <citation type="submission" date="2018-09" db="EMBL/GenBank/DDBJ databases">
        <title>Cohnella cavernae sp. nov., isolated from a karst cave.</title>
        <authorList>
            <person name="Zhu H."/>
        </authorList>
    </citation>
    <scope>NUCLEOTIDE SEQUENCE [LARGE SCALE GENOMIC DNA]</scope>
    <source>
        <strain evidence="3 4">K2E09-144</strain>
    </source>
</reference>
<protein>
    <submittedName>
        <fullName evidence="3">Recombinase family protein</fullName>
    </submittedName>
</protein>
<dbReference type="Gene3D" id="3.90.1750.20">
    <property type="entry name" value="Putative Large Serine Recombinase, Chain B, Domain 2"/>
    <property type="match status" value="1"/>
</dbReference>
<name>A0A398CEF5_9BACL</name>
<dbReference type="InterPro" id="IPR050639">
    <property type="entry name" value="SSR_resolvase"/>
</dbReference>
<dbReference type="RefSeq" id="WP_119151809.1">
    <property type="nucleotide sequence ID" value="NZ_JBHSOV010000032.1"/>
</dbReference>
<comment type="caution">
    <text evidence="3">The sequence shown here is derived from an EMBL/GenBank/DDBJ whole genome shotgun (WGS) entry which is preliminary data.</text>
</comment>
<gene>
    <name evidence="3" type="ORF">D3H35_24715</name>
</gene>
<dbReference type="PROSITE" id="PS51737">
    <property type="entry name" value="RECOMBINASE_DNA_BIND"/>
    <property type="match status" value="1"/>
</dbReference>
<feature type="domain" description="Resolvase/invertase-type recombinase catalytic" evidence="1">
    <location>
        <begin position="7"/>
        <end position="157"/>
    </location>
</feature>
<evidence type="ECO:0000313" key="4">
    <source>
        <dbReference type="Proteomes" id="UP000266340"/>
    </source>
</evidence>
<dbReference type="GO" id="GO:0003677">
    <property type="term" value="F:DNA binding"/>
    <property type="evidence" value="ECO:0007669"/>
    <property type="project" value="InterPro"/>
</dbReference>
<evidence type="ECO:0000259" key="1">
    <source>
        <dbReference type="PROSITE" id="PS51736"/>
    </source>
</evidence>
<evidence type="ECO:0000313" key="3">
    <source>
        <dbReference type="EMBL" id="RIE01556.1"/>
    </source>
</evidence>
<dbReference type="Pfam" id="PF07508">
    <property type="entry name" value="Recombinase"/>
    <property type="match status" value="1"/>
</dbReference>
<feature type="domain" description="Recombinase" evidence="2">
    <location>
        <begin position="165"/>
        <end position="282"/>
    </location>
</feature>
<dbReference type="Proteomes" id="UP000266340">
    <property type="component" value="Unassembled WGS sequence"/>
</dbReference>
<dbReference type="PANTHER" id="PTHR30461">
    <property type="entry name" value="DNA-INVERTASE FROM LAMBDOID PROPHAGE"/>
    <property type="match status" value="1"/>
</dbReference>
<keyword evidence="4" id="KW-1185">Reference proteome</keyword>
<sequence length="284" mass="32204">MKQKIKSVLGYVRISSDTQKDNTSIAEQKKRIQAYCTSQNWNLKGIFVDEAKSGSKIDERIEYVKMIEFAQDKSNEIDAIIVFKSDRIHRHLKNLLIMIEDDLQPHDIAFISVSENFDTSTPQGMLTLQMLGSFAEFERNLINERTRSGRVVTAKSGKYAGGKIPFGYLIDDGKFVVNECEATLVRKMFQLYAEGKSYGFIAKYISSLIKQSGDDPGSSDANKSWSRTSICYILRNASYTGLLSYDGKKEKNQIQVKASIPAIISKQLFNKVQAMREQKRKMDA</sequence>
<dbReference type="PANTHER" id="PTHR30461:SF23">
    <property type="entry name" value="DNA RECOMBINASE-RELATED"/>
    <property type="match status" value="1"/>
</dbReference>
<dbReference type="GO" id="GO:0000150">
    <property type="term" value="F:DNA strand exchange activity"/>
    <property type="evidence" value="ECO:0007669"/>
    <property type="project" value="InterPro"/>
</dbReference>
<dbReference type="PROSITE" id="PS51736">
    <property type="entry name" value="RECOMBINASES_3"/>
    <property type="match status" value="1"/>
</dbReference>
<evidence type="ECO:0000259" key="2">
    <source>
        <dbReference type="PROSITE" id="PS51737"/>
    </source>
</evidence>
<dbReference type="AlphaFoldDB" id="A0A398CEF5"/>
<dbReference type="InterPro" id="IPR011109">
    <property type="entry name" value="DNA_bind_recombinase_dom"/>
</dbReference>
<accession>A0A398CEF5</accession>
<dbReference type="SUPFAM" id="SSF53041">
    <property type="entry name" value="Resolvase-like"/>
    <property type="match status" value="1"/>
</dbReference>
<proteinExistence type="predicted"/>
<dbReference type="OrthoDB" id="9811097at2"/>
<organism evidence="3 4">
    <name type="scientific">Cohnella faecalis</name>
    <dbReference type="NCBI Taxonomy" id="2315694"/>
    <lineage>
        <taxon>Bacteria</taxon>
        <taxon>Bacillati</taxon>
        <taxon>Bacillota</taxon>
        <taxon>Bacilli</taxon>
        <taxon>Bacillales</taxon>
        <taxon>Paenibacillaceae</taxon>
        <taxon>Cohnella</taxon>
    </lineage>
</organism>
<dbReference type="InterPro" id="IPR036162">
    <property type="entry name" value="Resolvase-like_N_sf"/>
</dbReference>
<dbReference type="CDD" id="cd00338">
    <property type="entry name" value="Ser_Recombinase"/>
    <property type="match status" value="1"/>
</dbReference>
<dbReference type="SMART" id="SM00857">
    <property type="entry name" value="Resolvase"/>
    <property type="match status" value="1"/>
</dbReference>
<dbReference type="Gene3D" id="3.40.50.1390">
    <property type="entry name" value="Resolvase, N-terminal catalytic domain"/>
    <property type="match status" value="1"/>
</dbReference>
<dbReference type="EMBL" id="QXJM01000040">
    <property type="protein sequence ID" value="RIE01556.1"/>
    <property type="molecule type" value="Genomic_DNA"/>
</dbReference>
<dbReference type="InterPro" id="IPR006119">
    <property type="entry name" value="Resolv_N"/>
</dbReference>
<dbReference type="InterPro" id="IPR038109">
    <property type="entry name" value="DNA_bind_recomb_sf"/>
</dbReference>